<evidence type="ECO:0000313" key="4">
    <source>
        <dbReference type="Proteomes" id="UP000179118"/>
    </source>
</evidence>
<dbReference type="InterPro" id="IPR036162">
    <property type="entry name" value="Resolvase-like_N_sf"/>
</dbReference>
<dbReference type="Gene3D" id="3.90.1750.20">
    <property type="entry name" value="Putative Large Serine Recombinase, Chain B, Domain 2"/>
    <property type="match status" value="1"/>
</dbReference>
<dbReference type="InterPro" id="IPR025827">
    <property type="entry name" value="Zn_ribbon_recom_dom"/>
</dbReference>
<evidence type="ECO:0008006" key="5">
    <source>
        <dbReference type="Google" id="ProtNLM"/>
    </source>
</evidence>
<dbReference type="InterPro" id="IPR011109">
    <property type="entry name" value="DNA_bind_recombinase_dom"/>
</dbReference>
<dbReference type="GO" id="GO:0000150">
    <property type="term" value="F:DNA strand exchange activity"/>
    <property type="evidence" value="ECO:0007669"/>
    <property type="project" value="InterPro"/>
</dbReference>
<name>A0A1G2SB74_9BACT</name>
<gene>
    <name evidence="3" type="ORF">A3D51_03810</name>
</gene>
<dbReference type="EMBL" id="MHUT01000002">
    <property type="protein sequence ID" value="OHA81972.1"/>
    <property type="molecule type" value="Genomic_DNA"/>
</dbReference>
<dbReference type="PANTHER" id="PTHR30461:SF23">
    <property type="entry name" value="DNA RECOMBINASE-RELATED"/>
    <property type="match status" value="1"/>
</dbReference>
<reference evidence="3 4" key="1">
    <citation type="journal article" date="2016" name="Nat. Commun.">
        <title>Thousands of microbial genomes shed light on interconnected biogeochemical processes in an aquifer system.</title>
        <authorList>
            <person name="Anantharaman K."/>
            <person name="Brown C.T."/>
            <person name="Hug L.A."/>
            <person name="Sharon I."/>
            <person name="Castelle C.J."/>
            <person name="Probst A.J."/>
            <person name="Thomas B.C."/>
            <person name="Singh A."/>
            <person name="Wilkins M.J."/>
            <person name="Karaoz U."/>
            <person name="Brodie E.L."/>
            <person name="Williams K.H."/>
            <person name="Hubbard S.S."/>
            <person name="Banfield J.F."/>
        </authorList>
    </citation>
    <scope>NUCLEOTIDE SEQUENCE [LARGE SCALE GENOMIC DNA]</scope>
</reference>
<dbReference type="InterPro" id="IPR006119">
    <property type="entry name" value="Resolv_N"/>
</dbReference>
<dbReference type="Pfam" id="PF13408">
    <property type="entry name" value="Zn_ribbon_recom"/>
    <property type="match status" value="1"/>
</dbReference>
<dbReference type="InterPro" id="IPR050639">
    <property type="entry name" value="SSR_resolvase"/>
</dbReference>
<feature type="domain" description="Resolvase/invertase-type recombinase catalytic" evidence="1">
    <location>
        <begin position="5"/>
        <end position="151"/>
    </location>
</feature>
<evidence type="ECO:0000259" key="2">
    <source>
        <dbReference type="PROSITE" id="PS51737"/>
    </source>
</evidence>
<dbReference type="CDD" id="cd00338">
    <property type="entry name" value="Ser_Recombinase"/>
    <property type="match status" value="1"/>
</dbReference>
<sequence length="557" mass="64368">MTKPKYFLYARKSTEDDDKQIMSIEAQLFELREFARKENLQILEEFTESKSAKKPGREKFGVMMSRIESMDGVGILAWHPDRLARNSIDGGRVIYAVDTTKIVSLRFPTFWFEPTPQGLFMLQVAFGQSKYYSDNLKQNVDRGIRQKLRRGEWLTKAPFGYVNNVKTKRIEPDKVRSRLVVSAFKEFATGKHCFGTISQFLAEHGVTTRNGTPLSKSAISIMLSSRAYLGFVKYKNEYYDGTFEPIISPDLFEAVQKRLKTRAHPRKSKKSHDFPFTGLFRCGECGGMITAQWTKGHGGLYRYYRCTKKNGKCEQGYLREEKLVSQLKERLQKITLPDDMIEYMMRMTDSWEKEEYLSSGSAVEQVRTRERETQEKLDNLVTLYLDGDIPKTNYLAKKNELLLQKVSLAHKLDSARQERKNWVEPLRGWILDMKKATQLVSSDDFFEIRDYFKKIGTNPLLRDKSVSVSFGPPTEFARARNTKTDFAHPLLSLARQRAREFSEEVPNCAGARNLTPLGHTSGIFPQNPCFSWLFLKKHNWTTTNFLQPPCTKNPNLI</sequence>
<dbReference type="Gene3D" id="3.40.50.1390">
    <property type="entry name" value="Resolvase, N-terminal catalytic domain"/>
    <property type="match status" value="1"/>
</dbReference>
<dbReference type="Proteomes" id="UP000179118">
    <property type="component" value="Unassembled WGS sequence"/>
</dbReference>
<dbReference type="AlphaFoldDB" id="A0A1G2SB74"/>
<comment type="caution">
    <text evidence="3">The sequence shown here is derived from an EMBL/GenBank/DDBJ whole genome shotgun (WGS) entry which is preliminary data.</text>
</comment>
<dbReference type="SMART" id="SM00857">
    <property type="entry name" value="Resolvase"/>
    <property type="match status" value="1"/>
</dbReference>
<proteinExistence type="predicted"/>
<accession>A0A1G2SB74</accession>
<organism evidence="3 4">
    <name type="scientific">Candidatus Yonathbacteria bacterium RIFCSPHIGHO2_02_FULL_44_14</name>
    <dbReference type="NCBI Taxonomy" id="1802724"/>
    <lineage>
        <taxon>Bacteria</taxon>
        <taxon>Candidatus Yonathiibacteriota</taxon>
    </lineage>
</organism>
<dbReference type="Pfam" id="PF00239">
    <property type="entry name" value="Resolvase"/>
    <property type="match status" value="1"/>
</dbReference>
<evidence type="ECO:0000259" key="1">
    <source>
        <dbReference type="PROSITE" id="PS51736"/>
    </source>
</evidence>
<feature type="domain" description="Recombinase" evidence="2">
    <location>
        <begin position="158"/>
        <end position="265"/>
    </location>
</feature>
<dbReference type="SUPFAM" id="SSF53041">
    <property type="entry name" value="Resolvase-like"/>
    <property type="match status" value="1"/>
</dbReference>
<dbReference type="PROSITE" id="PS51737">
    <property type="entry name" value="RECOMBINASE_DNA_BIND"/>
    <property type="match status" value="1"/>
</dbReference>
<evidence type="ECO:0000313" key="3">
    <source>
        <dbReference type="EMBL" id="OHA81972.1"/>
    </source>
</evidence>
<dbReference type="Pfam" id="PF07508">
    <property type="entry name" value="Recombinase"/>
    <property type="match status" value="1"/>
</dbReference>
<protein>
    <recommendedName>
        <fullName evidence="5">Recombinase domain-containing protein</fullName>
    </recommendedName>
</protein>
<dbReference type="InterPro" id="IPR038109">
    <property type="entry name" value="DNA_bind_recomb_sf"/>
</dbReference>
<dbReference type="PROSITE" id="PS51736">
    <property type="entry name" value="RECOMBINASES_3"/>
    <property type="match status" value="1"/>
</dbReference>
<dbReference type="PANTHER" id="PTHR30461">
    <property type="entry name" value="DNA-INVERTASE FROM LAMBDOID PROPHAGE"/>
    <property type="match status" value="1"/>
</dbReference>
<dbReference type="GO" id="GO:0003677">
    <property type="term" value="F:DNA binding"/>
    <property type="evidence" value="ECO:0007669"/>
    <property type="project" value="InterPro"/>
</dbReference>